<dbReference type="GO" id="GO:0000166">
    <property type="term" value="F:nucleotide binding"/>
    <property type="evidence" value="ECO:0007669"/>
    <property type="project" value="UniProtKB-KW"/>
</dbReference>
<dbReference type="Pfam" id="PF04820">
    <property type="entry name" value="Trp_halogenase"/>
    <property type="match status" value="1"/>
</dbReference>
<dbReference type="AlphaFoldDB" id="A0A557XQJ9"/>
<dbReference type="GO" id="GO:0004497">
    <property type="term" value="F:monooxygenase activity"/>
    <property type="evidence" value="ECO:0007669"/>
    <property type="project" value="InterPro"/>
</dbReference>
<dbReference type="InterPro" id="IPR033856">
    <property type="entry name" value="Trp_halogen"/>
</dbReference>
<keyword evidence="5" id="KW-1185">Reference proteome</keyword>
<evidence type="ECO:0000313" key="5">
    <source>
        <dbReference type="Proteomes" id="UP000320513"/>
    </source>
</evidence>
<dbReference type="Gene3D" id="3.50.50.60">
    <property type="entry name" value="FAD/NAD(P)-binding domain"/>
    <property type="match status" value="1"/>
</dbReference>
<organism evidence="4 5">
    <name type="scientific">Mycobacterium helveticum</name>
    <dbReference type="NCBI Taxonomy" id="2592811"/>
    <lineage>
        <taxon>Bacteria</taxon>
        <taxon>Bacillati</taxon>
        <taxon>Actinomycetota</taxon>
        <taxon>Actinomycetes</taxon>
        <taxon>Mycobacteriales</taxon>
        <taxon>Mycobacteriaceae</taxon>
        <taxon>Mycobacterium</taxon>
    </lineage>
</organism>
<dbReference type="InterPro" id="IPR006905">
    <property type="entry name" value="Flavin_halogenase"/>
</dbReference>
<dbReference type="EMBL" id="VMQU01000056">
    <property type="protein sequence ID" value="TVS88196.1"/>
    <property type="molecule type" value="Genomic_DNA"/>
</dbReference>
<evidence type="ECO:0000313" key="4">
    <source>
        <dbReference type="EMBL" id="TVS88196.1"/>
    </source>
</evidence>
<accession>A0A557XQJ9</accession>
<dbReference type="SUPFAM" id="SSF51905">
    <property type="entry name" value="FAD/NAD(P)-binding domain"/>
    <property type="match status" value="1"/>
</dbReference>
<evidence type="ECO:0000256" key="1">
    <source>
        <dbReference type="ARBA" id="ARBA00038396"/>
    </source>
</evidence>
<feature type="active site" evidence="2">
    <location>
        <position position="103"/>
    </location>
</feature>
<feature type="binding site" evidence="3">
    <location>
        <position position="103"/>
    </location>
    <ligand>
        <name>7-chloro-L-tryptophan</name>
        <dbReference type="ChEBI" id="CHEBI:58713"/>
    </ligand>
</feature>
<keyword evidence="3" id="KW-0547">Nucleotide-binding</keyword>
<dbReference type="PANTHER" id="PTHR43747">
    <property type="entry name" value="FAD-BINDING PROTEIN"/>
    <property type="match status" value="1"/>
</dbReference>
<protein>
    <submittedName>
        <fullName evidence="4">Tryptophan 7-halogenase</fullName>
    </submittedName>
</protein>
<feature type="binding site" evidence="3">
    <location>
        <begin position="38"/>
        <end position="41"/>
    </location>
    <ligand>
        <name>FAD</name>
        <dbReference type="ChEBI" id="CHEBI:57692"/>
    </ligand>
</feature>
<evidence type="ECO:0000256" key="2">
    <source>
        <dbReference type="PIRSR" id="PIRSR011396-1"/>
    </source>
</evidence>
<dbReference type="PRINTS" id="PR00420">
    <property type="entry name" value="RNGMNOXGNASE"/>
</dbReference>
<comment type="similarity">
    <text evidence="1">Belongs to the flavin-dependent halogenase family. Bacterial tryptophan halogenase subfamily.</text>
</comment>
<feature type="binding site" evidence="3">
    <location>
        <position position="358"/>
    </location>
    <ligand>
        <name>L-tryptophan</name>
        <dbReference type="ChEBI" id="CHEBI:57912"/>
    </ligand>
</feature>
<dbReference type="Proteomes" id="UP000320513">
    <property type="component" value="Unassembled WGS sequence"/>
</dbReference>
<keyword evidence="3" id="KW-0285">Flavoprotein</keyword>
<gene>
    <name evidence="4" type="ORF">FPZ47_14435</name>
</gene>
<name>A0A557XQJ9_9MYCO</name>
<dbReference type="InterPro" id="IPR036188">
    <property type="entry name" value="FAD/NAD-bd_sf"/>
</dbReference>
<dbReference type="PIRSF" id="PIRSF011396">
    <property type="entry name" value="Trp_halogenase"/>
    <property type="match status" value="1"/>
</dbReference>
<dbReference type="InterPro" id="IPR050816">
    <property type="entry name" value="Flavin-dep_Halogenase_NPB"/>
</dbReference>
<dbReference type="PANTHER" id="PTHR43747:SF4">
    <property type="entry name" value="FLAVIN-DEPENDENT TRYPTOPHAN HALOGENASE"/>
    <property type="match status" value="1"/>
</dbReference>
<comment type="caution">
    <text evidence="4">The sequence shown here is derived from an EMBL/GenBank/DDBJ whole genome shotgun (WGS) entry which is preliminary data.</text>
</comment>
<proteinExistence type="inferred from homology"/>
<sequence length="529" mass="59047">MTRPDAVSPAGGGCLPDQAVGRTESREAMIQSVLVVGGGSAGLLTALALKQQAPALEVRVVRSKDIGVIGVGESTTPQIVNLLFDYLKLPQKQFYSTVRPTWKTGIHFLWGPRTSFDYGFAFQLDGFYTDLDRYNGFYCGDDFDSVDMNAALMAQGKAFEKHPSGQGPLITPNTALHLFNPALVEALESASVARGIEIVDARITGVPVDEQGVRAVVLDDGRTFSADLYVDATGFRSELLGRALGTPFLPYDSSLFCDRAIVGSWDRTDEYIYPYTIAETMEAGWCWQIDHEHAINRGYVYSSHFLSDDQAREEFVQKNPKAKTWDHVVKFRSGRYEKGWVKNVFAIGNACGFVEPLEATALMVASSQIKAMVEMLVQSQLDPTPSLKALYNTLFVDWWDGIRDFLSVHYRFNTRLQNEFWTACCNEVDVTPVQPLLDFYRENGPTGFCRHYVTSTIGQDNQFGLEGYLVMLVGQKVPYRDAHPPSEADMAIFRRHCADNRARAASGLTVAEALQYVHRPDWRWNSDAQ</sequence>
<dbReference type="RefSeq" id="WP_144952220.1">
    <property type="nucleotide sequence ID" value="NZ_VMQU01000056.1"/>
</dbReference>
<keyword evidence="3" id="KW-0274">FAD</keyword>
<reference evidence="4 5" key="1">
    <citation type="submission" date="2019-07" db="EMBL/GenBank/DDBJ databases">
        <title>New Mycobacterium species.</title>
        <authorList>
            <person name="Tortoli E."/>
            <person name="Ghielmetti G."/>
            <person name="Friedel U."/>
            <person name="Trovato A."/>
        </authorList>
    </citation>
    <scope>NUCLEOTIDE SEQUENCE [LARGE SCALE GENOMIC DNA]</scope>
    <source>
        <strain evidence="4 5">16-83</strain>
    </source>
</reference>
<dbReference type="OrthoDB" id="8868802at2"/>
<evidence type="ECO:0000256" key="3">
    <source>
        <dbReference type="PIRSR" id="PIRSR011396-2"/>
    </source>
</evidence>